<dbReference type="InterPro" id="IPR006342">
    <property type="entry name" value="FkbM_mtfrase"/>
</dbReference>
<protein>
    <submittedName>
        <fullName evidence="2">FkbM family methyltransferase</fullName>
    </submittedName>
</protein>
<dbReference type="Proteomes" id="UP000238071">
    <property type="component" value="Unassembled WGS sequence"/>
</dbReference>
<dbReference type="InterPro" id="IPR029063">
    <property type="entry name" value="SAM-dependent_MTases_sf"/>
</dbReference>
<sequence>MAHERAFVALETLVDSEHLKKADAFNLDDFRYSTTVRGKKIDWLCLSRRLLWMASGHEHIEPELLDWIDRIPAGEVLYDVGASNGIFSMYAAACGLRVIAIEPDPLNYFLLAYNSYLNSTSSGAALEGCYNLAVSKEMAVGKMHIKRMELGGHEKILDQSRDVFGVDFQPAHSHPVLKCRLDDLVETMGLPLPRYLKIDVDGAEAEVLQGAKLCLKHVESIFMELTEEFISSTVFSVFESNGFILQEKYQVQNYDGLFNCVFKRSAA</sequence>
<keyword evidence="3" id="KW-1185">Reference proteome</keyword>
<gene>
    <name evidence="2" type="ORF">B0F88_106212</name>
</gene>
<keyword evidence="2" id="KW-0489">Methyltransferase</keyword>
<dbReference type="Gene3D" id="3.40.50.150">
    <property type="entry name" value="Vaccinia Virus protein VP39"/>
    <property type="match status" value="1"/>
</dbReference>
<accession>A0A2S6H2Z6</accession>
<name>A0A2S6H2Z6_9GAMM</name>
<dbReference type="AlphaFoldDB" id="A0A2S6H2Z6"/>
<comment type="caution">
    <text evidence="2">The sequence shown here is derived from an EMBL/GenBank/DDBJ whole genome shotgun (WGS) entry which is preliminary data.</text>
</comment>
<dbReference type="GO" id="GO:0032259">
    <property type="term" value="P:methylation"/>
    <property type="evidence" value="ECO:0007669"/>
    <property type="project" value="UniProtKB-KW"/>
</dbReference>
<evidence type="ECO:0000313" key="3">
    <source>
        <dbReference type="Proteomes" id="UP000238071"/>
    </source>
</evidence>
<dbReference type="Pfam" id="PF05050">
    <property type="entry name" value="Methyltransf_21"/>
    <property type="match status" value="1"/>
</dbReference>
<dbReference type="EMBL" id="PTIY01000006">
    <property type="protein sequence ID" value="PPK71859.1"/>
    <property type="molecule type" value="Genomic_DNA"/>
</dbReference>
<dbReference type="PANTHER" id="PTHR34203">
    <property type="entry name" value="METHYLTRANSFERASE, FKBM FAMILY PROTEIN"/>
    <property type="match status" value="1"/>
</dbReference>
<organism evidence="2 3">
    <name type="scientific">Methylobacter tundripaludum</name>
    <dbReference type="NCBI Taxonomy" id="173365"/>
    <lineage>
        <taxon>Bacteria</taxon>
        <taxon>Pseudomonadati</taxon>
        <taxon>Pseudomonadota</taxon>
        <taxon>Gammaproteobacteria</taxon>
        <taxon>Methylococcales</taxon>
        <taxon>Methylococcaceae</taxon>
        <taxon>Methylobacter</taxon>
    </lineage>
</organism>
<feature type="domain" description="Methyltransferase FkbM" evidence="1">
    <location>
        <begin position="79"/>
        <end position="227"/>
    </location>
</feature>
<keyword evidence="2" id="KW-0808">Transferase</keyword>
<dbReference type="NCBIfam" id="TIGR01444">
    <property type="entry name" value="fkbM_fam"/>
    <property type="match status" value="1"/>
</dbReference>
<dbReference type="InterPro" id="IPR052514">
    <property type="entry name" value="SAM-dependent_MTase"/>
</dbReference>
<dbReference type="RefSeq" id="WP_104423730.1">
    <property type="nucleotide sequence ID" value="NZ_PTIY01000006.1"/>
</dbReference>
<reference evidence="2 3" key="1">
    <citation type="submission" date="2018-02" db="EMBL/GenBank/DDBJ databases">
        <title>Subsurface microbial communities from deep shales in Ohio and West Virginia, USA.</title>
        <authorList>
            <person name="Wrighton K."/>
        </authorList>
    </citation>
    <scope>NUCLEOTIDE SEQUENCE [LARGE SCALE GENOMIC DNA]</scope>
    <source>
        <strain evidence="2 3">OWC-G53F</strain>
    </source>
</reference>
<dbReference type="OrthoDB" id="483152at2"/>
<dbReference type="SUPFAM" id="SSF53335">
    <property type="entry name" value="S-adenosyl-L-methionine-dependent methyltransferases"/>
    <property type="match status" value="1"/>
</dbReference>
<evidence type="ECO:0000313" key="2">
    <source>
        <dbReference type="EMBL" id="PPK71859.1"/>
    </source>
</evidence>
<evidence type="ECO:0000259" key="1">
    <source>
        <dbReference type="Pfam" id="PF05050"/>
    </source>
</evidence>
<proteinExistence type="predicted"/>
<dbReference type="PANTHER" id="PTHR34203:SF15">
    <property type="entry name" value="SLL1173 PROTEIN"/>
    <property type="match status" value="1"/>
</dbReference>
<dbReference type="GO" id="GO:0008168">
    <property type="term" value="F:methyltransferase activity"/>
    <property type="evidence" value="ECO:0007669"/>
    <property type="project" value="UniProtKB-KW"/>
</dbReference>